<evidence type="ECO:0000256" key="1">
    <source>
        <dbReference type="SAM" id="MobiDB-lite"/>
    </source>
</evidence>
<dbReference type="EMBL" id="CAJPDS010000017">
    <property type="protein sequence ID" value="CAF9916154.1"/>
    <property type="molecule type" value="Genomic_DNA"/>
</dbReference>
<proteinExistence type="predicted"/>
<dbReference type="SUPFAM" id="SSF81383">
    <property type="entry name" value="F-box domain"/>
    <property type="match status" value="1"/>
</dbReference>
<dbReference type="InterPro" id="IPR036047">
    <property type="entry name" value="F-box-like_dom_sf"/>
</dbReference>
<feature type="compositionally biased region" description="Polar residues" evidence="1">
    <location>
        <begin position="460"/>
        <end position="471"/>
    </location>
</feature>
<accession>A0A8H3F338</accession>
<feature type="domain" description="F-box" evidence="2">
    <location>
        <begin position="2"/>
        <end position="51"/>
    </location>
</feature>
<dbReference type="InterPro" id="IPR001810">
    <property type="entry name" value="F-box_dom"/>
</dbReference>
<dbReference type="InterPro" id="IPR015943">
    <property type="entry name" value="WD40/YVTN_repeat-like_dom_sf"/>
</dbReference>
<feature type="region of interest" description="Disordered" evidence="1">
    <location>
        <begin position="450"/>
        <end position="471"/>
    </location>
</feature>
<organism evidence="3 4">
    <name type="scientific">Heterodermia speciosa</name>
    <dbReference type="NCBI Taxonomy" id="116794"/>
    <lineage>
        <taxon>Eukaryota</taxon>
        <taxon>Fungi</taxon>
        <taxon>Dikarya</taxon>
        <taxon>Ascomycota</taxon>
        <taxon>Pezizomycotina</taxon>
        <taxon>Lecanoromycetes</taxon>
        <taxon>OSLEUM clade</taxon>
        <taxon>Lecanoromycetidae</taxon>
        <taxon>Caliciales</taxon>
        <taxon>Physciaceae</taxon>
        <taxon>Heterodermia</taxon>
    </lineage>
</organism>
<protein>
    <recommendedName>
        <fullName evidence="2">F-box domain-containing protein</fullName>
    </recommendedName>
</protein>
<evidence type="ECO:0000259" key="2">
    <source>
        <dbReference type="PROSITE" id="PS50181"/>
    </source>
</evidence>
<dbReference type="Proteomes" id="UP000664521">
    <property type="component" value="Unassembled WGS sequence"/>
</dbReference>
<dbReference type="SUPFAM" id="SSF50978">
    <property type="entry name" value="WD40 repeat-like"/>
    <property type="match status" value="1"/>
</dbReference>
<dbReference type="SMART" id="SM00256">
    <property type="entry name" value="FBOX"/>
    <property type="match status" value="1"/>
</dbReference>
<dbReference type="PROSITE" id="PS50181">
    <property type="entry name" value="FBOX"/>
    <property type="match status" value="1"/>
</dbReference>
<evidence type="ECO:0000313" key="3">
    <source>
        <dbReference type="EMBL" id="CAF9916154.1"/>
    </source>
</evidence>
<evidence type="ECO:0000313" key="4">
    <source>
        <dbReference type="Proteomes" id="UP000664521"/>
    </source>
</evidence>
<sequence length="629" mass="69609">MPLSLETLPTELLLQIVAHLDTARTLLQLSLTSKALNHFVQDDSFRVFVQTRFPSLQTPPFWRDAAHALTTLSRNWDRKAFVARSIAPPEPQPLEQSHRGPWRQQQRKRRQQTMGYQPVIDSYESWTSGNWKTRHEVVTWGAGAELMMRWKKTGDLAEKEWHSRDRTQRHTFLDQHHHMHDWFVYREHGTADGRDDITSVNLLHGVGHGPEHVLIGRANGRLDHVSISAQNSMATIVGTYATDGRSVRSATLNAAPRPILAACLADNAIALYPSDANAKDIAPLDEITAVPPGAPGRTWSSKFLCGSRLAVGHGPSGQPILVYEISPTGFSQAPLRTFDIQPDPAVELTGPPATDGVHTTSVYPIIPIDPSSAAGGAEGDIFLSGCYDGNIRLHDLRSPASSTAMFVDIVDNSAIYSLLAFGRERFVAGSSQYAKLKIFDLRMPGGKIYNHRDVIPPKPSKTSTQTAHSSPSAQNYNIYLYPSPNLPYATPNRSNPIRPSHNRPNSPNSPIYSLSAPSPISPTFYAGIENSVIQLDVVSILDRHPDPVFSTGLSSSSCAPWEKSPKWDPGQEAINLRLYERVTGNVRIKTQLGVDEAGRRFCVGKSERARLGRKDVGEAWDERWREGDD</sequence>
<dbReference type="OrthoDB" id="1259151at2759"/>
<feature type="region of interest" description="Disordered" evidence="1">
    <location>
        <begin position="88"/>
        <end position="114"/>
    </location>
</feature>
<dbReference type="Gene3D" id="1.20.1280.50">
    <property type="match status" value="1"/>
</dbReference>
<feature type="compositionally biased region" description="Low complexity" evidence="1">
    <location>
        <begin position="491"/>
        <end position="510"/>
    </location>
</feature>
<comment type="caution">
    <text evidence="3">The sequence shown here is derived from an EMBL/GenBank/DDBJ whole genome shotgun (WGS) entry which is preliminary data.</text>
</comment>
<keyword evidence="4" id="KW-1185">Reference proteome</keyword>
<feature type="region of interest" description="Disordered" evidence="1">
    <location>
        <begin position="490"/>
        <end position="513"/>
    </location>
</feature>
<dbReference type="Pfam" id="PF12937">
    <property type="entry name" value="F-box-like"/>
    <property type="match status" value="1"/>
</dbReference>
<reference evidence="3" key="1">
    <citation type="submission" date="2021-03" db="EMBL/GenBank/DDBJ databases">
        <authorList>
            <person name="Tagirdzhanova G."/>
        </authorList>
    </citation>
    <scope>NUCLEOTIDE SEQUENCE</scope>
</reference>
<name>A0A8H3F338_9LECA</name>
<dbReference type="InterPro" id="IPR036322">
    <property type="entry name" value="WD40_repeat_dom_sf"/>
</dbReference>
<dbReference type="AlphaFoldDB" id="A0A8H3F338"/>
<gene>
    <name evidence="3" type="ORF">HETSPECPRED_002778</name>
</gene>
<dbReference type="Gene3D" id="2.130.10.10">
    <property type="entry name" value="YVTN repeat-like/Quinoprotein amine dehydrogenase"/>
    <property type="match status" value="1"/>
</dbReference>